<organism evidence="1 2">
    <name type="scientific">Salix koriyanagi</name>
    <dbReference type="NCBI Taxonomy" id="2511006"/>
    <lineage>
        <taxon>Eukaryota</taxon>
        <taxon>Viridiplantae</taxon>
        <taxon>Streptophyta</taxon>
        <taxon>Embryophyta</taxon>
        <taxon>Tracheophyta</taxon>
        <taxon>Spermatophyta</taxon>
        <taxon>Magnoliopsida</taxon>
        <taxon>eudicotyledons</taxon>
        <taxon>Gunneridae</taxon>
        <taxon>Pentapetalae</taxon>
        <taxon>rosids</taxon>
        <taxon>fabids</taxon>
        <taxon>Malpighiales</taxon>
        <taxon>Salicaceae</taxon>
        <taxon>Saliceae</taxon>
        <taxon>Salix</taxon>
    </lineage>
</organism>
<evidence type="ECO:0000313" key="2">
    <source>
        <dbReference type="Proteomes" id="UP001151752"/>
    </source>
</evidence>
<gene>
    <name evidence="1" type="ORF">OIU74_009408</name>
</gene>
<reference evidence="1" key="1">
    <citation type="submission" date="2022-11" db="EMBL/GenBank/DDBJ databases">
        <authorList>
            <person name="Hyden B.L."/>
            <person name="Feng K."/>
            <person name="Yates T."/>
            <person name="Jawdy S."/>
            <person name="Smart L.B."/>
            <person name="Muchero W."/>
        </authorList>
    </citation>
    <scope>NUCLEOTIDE SEQUENCE</scope>
    <source>
        <tissue evidence="1">Shoot tip</tissue>
    </source>
</reference>
<evidence type="ECO:0000313" key="1">
    <source>
        <dbReference type="EMBL" id="KAJ6716883.1"/>
    </source>
</evidence>
<sequence>MPLPRRARTKLRRPRHLIFSYKVVNGASPLTSSPATGLLLENEGQPLKKVKLLESDNGNPELETGTGSIVDRSNVPEMYIAVASEIDEDLHSAEDAETSHWMIKALLFFNTSKQVLKGRVLQVGDRNNKSLLSFSNIHTKMAFLAHLW</sequence>
<protein>
    <submittedName>
        <fullName evidence="1">Uncharacterized protein</fullName>
    </submittedName>
</protein>
<proteinExistence type="predicted"/>
<comment type="caution">
    <text evidence="1">The sequence shown here is derived from an EMBL/GenBank/DDBJ whole genome shotgun (WGS) entry which is preliminary data.</text>
</comment>
<dbReference type="EMBL" id="JAPFFM010000014">
    <property type="protein sequence ID" value="KAJ6716883.1"/>
    <property type="molecule type" value="Genomic_DNA"/>
</dbReference>
<accession>A0A9Q0TSP3</accession>
<reference evidence="1" key="2">
    <citation type="journal article" date="2023" name="Int. J. Mol. Sci.">
        <title>De Novo Assembly and Annotation of 11 Diverse Shrub Willow (Salix) Genomes Reveals Novel Gene Organization in Sex-Linked Regions.</title>
        <authorList>
            <person name="Hyden B."/>
            <person name="Feng K."/>
            <person name="Yates T.B."/>
            <person name="Jawdy S."/>
            <person name="Cereghino C."/>
            <person name="Smart L.B."/>
            <person name="Muchero W."/>
        </authorList>
    </citation>
    <scope>NUCLEOTIDE SEQUENCE</scope>
    <source>
        <tissue evidence="1">Shoot tip</tissue>
    </source>
</reference>
<dbReference type="AlphaFoldDB" id="A0A9Q0TSP3"/>
<keyword evidence="2" id="KW-1185">Reference proteome</keyword>
<dbReference type="Proteomes" id="UP001151752">
    <property type="component" value="Chromosome 9"/>
</dbReference>
<name>A0A9Q0TSP3_9ROSI</name>